<keyword evidence="2" id="KW-1185">Reference proteome</keyword>
<evidence type="ECO:0000313" key="2">
    <source>
        <dbReference type="Proteomes" id="UP000631114"/>
    </source>
</evidence>
<accession>A0A835IV49</accession>
<name>A0A835IV49_9MAGN</name>
<dbReference type="Gene3D" id="3.30.200.20">
    <property type="entry name" value="Phosphorylase Kinase, domain 1"/>
    <property type="match status" value="1"/>
</dbReference>
<dbReference type="EMBL" id="JADFTS010000002">
    <property type="protein sequence ID" value="KAF9622168.1"/>
    <property type="molecule type" value="Genomic_DNA"/>
</dbReference>
<dbReference type="OrthoDB" id="21018at2759"/>
<dbReference type="AlphaFoldDB" id="A0A835IV49"/>
<gene>
    <name evidence="1" type="ORF">IFM89_030026</name>
</gene>
<dbReference type="Proteomes" id="UP000631114">
    <property type="component" value="Unassembled WGS sequence"/>
</dbReference>
<protein>
    <submittedName>
        <fullName evidence="1">Uncharacterized protein</fullName>
    </submittedName>
</protein>
<organism evidence="1 2">
    <name type="scientific">Coptis chinensis</name>
    <dbReference type="NCBI Taxonomy" id="261450"/>
    <lineage>
        <taxon>Eukaryota</taxon>
        <taxon>Viridiplantae</taxon>
        <taxon>Streptophyta</taxon>
        <taxon>Embryophyta</taxon>
        <taxon>Tracheophyta</taxon>
        <taxon>Spermatophyta</taxon>
        <taxon>Magnoliopsida</taxon>
        <taxon>Ranunculales</taxon>
        <taxon>Ranunculaceae</taxon>
        <taxon>Coptidoideae</taxon>
        <taxon>Coptis</taxon>
    </lineage>
</organism>
<reference evidence="1 2" key="1">
    <citation type="submission" date="2020-10" db="EMBL/GenBank/DDBJ databases">
        <title>The Coptis chinensis genome and diversification of protoberbering-type alkaloids.</title>
        <authorList>
            <person name="Wang B."/>
            <person name="Shu S."/>
            <person name="Song C."/>
            <person name="Liu Y."/>
        </authorList>
    </citation>
    <scope>NUCLEOTIDE SEQUENCE [LARGE SCALE GENOMIC DNA]</scope>
    <source>
        <strain evidence="1">HL-2020</strain>
        <tissue evidence="1">Leaf</tissue>
    </source>
</reference>
<sequence>MEIYFSFCNSDPATIIKVGEGTFGEAFNAGTTVCKIVPFDGDLLVNGEVQKQIHSDCFEDFRLAISKLVAVQQKLRQNPAERRSAPRGSLVLWSREPPLKLLKVVTEASPMMWSITLKVVTEASLFG</sequence>
<comment type="caution">
    <text evidence="1">The sequence shown here is derived from an EMBL/GenBank/DDBJ whole genome shotgun (WGS) entry which is preliminary data.</text>
</comment>
<proteinExistence type="predicted"/>
<evidence type="ECO:0000313" key="1">
    <source>
        <dbReference type="EMBL" id="KAF9622168.1"/>
    </source>
</evidence>